<dbReference type="FunCoup" id="A0A146GF11">
    <property type="interactions" value="216"/>
</dbReference>
<dbReference type="PROSITE" id="PS51671">
    <property type="entry name" value="ACT"/>
    <property type="match status" value="2"/>
</dbReference>
<dbReference type="CDD" id="cd04900">
    <property type="entry name" value="ACT_UUR-like_1"/>
    <property type="match status" value="1"/>
</dbReference>
<evidence type="ECO:0000259" key="7">
    <source>
        <dbReference type="PROSITE" id="PS51671"/>
    </source>
</evidence>
<dbReference type="PANTHER" id="PTHR47320:SF1">
    <property type="entry name" value="BIFUNCTIONAL URIDYLYLTRANSFERASE_URIDYLYL-REMOVING ENZYME"/>
    <property type="match status" value="1"/>
</dbReference>
<dbReference type="SUPFAM" id="SSF81891">
    <property type="entry name" value="Poly A polymerase C-terminal region-like"/>
    <property type="match status" value="1"/>
</dbReference>
<proteinExistence type="inferred from homology"/>
<comment type="catalytic activity">
    <reaction evidence="6">
        <text>[protein-PII]-L-tyrosine + UTP = [protein-PII]-uridylyl-L-tyrosine + diphosphate</text>
        <dbReference type="Rhea" id="RHEA:13673"/>
        <dbReference type="Rhea" id="RHEA-COMP:12147"/>
        <dbReference type="Rhea" id="RHEA-COMP:12148"/>
        <dbReference type="ChEBI" id="CHEBI:33019"/>
        <dbReference type="ChEBI" id="CHEBI:46398"/>
        <dbReference type="ChEBI" id="CHEBI:46858"/>
        <dbReference type="ChEBI" id="CHEBI:90602"/>
        <dbReference type="EC" id="2.7.7.59"/>
    </reaction>
</comment>
<feature type="domain" description="ACT" evidence="7">
    <location>
        <begin position="836"/>
        <end position="910"/>
    </location>
</feature>
<dbReference type="Gene3D" id="1.10.3090.10">
    <property type="entry name" value="cca-adding enzyme, domain 2"/>
    <property type="match status" value="1"/>
</dbReference>
<feature type="domain" description="ACT" evidence="7">
    <location>
        <begin position="722"/>
        <end position="802"/>
    </location>
</feature>
<evidence type="ECO:0000313" key="8">
    <source>
        <dbReference type="EMBL" id="GAT35058.1"/>
    </source>
</evidence>
<dbReference type="CDD" id="cd05401">
    <property type="entry name" value="NT_GlnE_GlnD_like"/>
    <property type="match status" value="1"/>
</dbReference>
<dbReference type="GO" id="GO:0008081">
    <property type="term" value="F:phosphoric diester hydrolase activity"/>
    <property type="evidence" value="ECO:0007669"/>
    <property type="project" value="UniProtKB-UniRule"/>
</dbReference>
<dbReference type="GO" id="GO:0006808">
    <property type="term" value="P:regulation of nitrogen utilization"/>
    <property type="evidence" value="ECO:0007669"/>
    <property type="project" value="UniProtKB-UniRule"/>
</dbReference>
<dbReference type="InterPro" id="IPR045865">
    <property type="entry name" value="ACT-like_dom_sf"/>
</dbReference>
<reference evidence="9" key="1">
    <citation type="journal article" date="2017" name="Genome Announc.">
        <title>Draft Genome Sequence of Terrimicrobium sacchariphilum NM-5T, a Facultative Anaerobic Soil Bacterium of the Class Spartobacteria.</title>
        <authorList>
            <person name="Qiu Y.L."/>
            <person name="Tourlousse D.M."/>
            <person name="Matsuura N."/>
            <person name="Ohashi A."/>
            <person name="Sekiguchi Y."/>
        </authorList>
    </citation>
    <scope>NUCLEOTIDE SEQUENCE [LARGE SCALE GENOMIC DNA]</scope>
    <source>
        <strain evidence="9">NM-5</strain>
    </source>
</reference>
<keyword evidence="2 6" id="KW-0548">Nucleotidyltransferase</keyword>
<protein>
    <recommendedName>
        <fullName evidence="6">Bifunctional uridylyltransferase/uridylyl-removing enzyme</fullName>
        <shortName evidence="6">UTase/UR</shortName>
    </recommendedName>
    <alternativeName>
        <fullName evidence="6">Bifunctional [protein-PII] modification enzyme</fullName>
    </alternativeName>
    <alternativeName>
        <fullName evidence="6">Bifunctional nitrogen sensor protein</fullName>
    </alternativeName>
    <domain>
        <recommendedName>
            <fullName evidence="6">[Protein-PII] uridylyltransferase</fullName>
            <shortName evidence="6">PII uridylyltransferase</shortName>
            <shortName evidence="6">UTase</shortName>
            <ecNumber evidence="6">2.7.7.59</ecNumber>
        </recommendedName>
    </domain>
    <domain>
        <recommendedName>
            <fullName evidence="6">[Protein-PII]-UMP uridylyl-removing enzyme</fullName>
            <shortName evidence="6">UR</shortName>
            <ecNumber evidence="6">3.1.4.-</ecNumber>
        </recommendedName>
    </domain>
</protein>
<dbReference type="InterPro" id="IPR006674">
    <property type="entry name" value="HD_domain"/>
</dbReference>
<evidence type="ECO:0000313" key="9">
    <source>
        <dbReference type="Proteomes" id="UP000076023"/>
    </source>
</evidence>
<dbReference type="HAMAP" id="MF_00277">
    <property type="entry name" value="PII_uridylyl_transf"/>
    <property type="match status" value="1"/>
</dbReference>
<organism evidence="8 9">
    <name type="scientific">Terrimicrobium sacchariphilum</name>
    <dbReference type="NCBI Taxonomy" id="690879"/>
    <lineage>
        <taxon>Bacteria</taxon>
        <taxon>Pseudomonadati</taxon>
        <taxon>Verrucomicrobiota</taxon>
        <taxon>Terrimicrobiia</taxon>
        <taxon>Terrimicrobiales</taxon>
        <taxon>Terrimicrobiaceae</taxon>
        <taxon>Terrimicrobium</taxon>
    </lineage>
</organism>
<dbReference type="InterPro" id="IPR043519">
    <property type="entry name" value="NT_sf"/>
</dbReference>
<dbReference type="STRING" id="690879.TSACC_3118"/>
<dbReference type="Gene3D" id="3.30.70.260">
    <property type="match status" value="1"/>
</dbReference>
<dbReference type="PIRSF" id="PIRSF006288">
    <property type="entry name" value="PII_uridyltransf"/>
    <property type="match status" value="1"/>
</dbReference>
<dbReference type="EC" id="2.7.7.59" evidence="6"/>
<comment type="caution">
    <text evidence="8">The sequence shown here is derived from an EMBL/GenBank/DDBJ whole genome shotgun (WGS) entry which is preliminary data.</text>
</comment>
<dbReference type="SUPFAM" id="SSF81593">
    <property type="entry name" value="Nucleotidyltransferase substrate binding subunit/domain"/>
    <property type="match status" value="1"/>
</dbReference>
<dbReference type="EC" id="3.1.4.-" evidence="6"/>
<dbReference type="EMBL" id="BDCO01000003">
    <property type="protein sequence ID" value="GAT35058.1"/>
    <property type="molecule type" value="Genomic_DNA"/>
</dbReference>
<feature type="region of interest" description="Uridylyltransferase" evidence="6">
    <location>
        <begin position="1"/>
        <end position="355"/>
    </location>
</feature>
<dbReference type="Gene3D" id="3.30.460.10">
    <property type="entry name" value="Beta Polymerase, domain 2"/>
    <property type="match status" value="1"/>
</dbReference>
<dbReference type="Pfam" id="PF24931">
    <property type="entry name" value="ACT_ACR9_3rd"/>
    <property type="match status" value="1"/>
</dbReference>
<dbReference type="InParanoid" id="A0A146GF11"/>
<keyword evidence="5 6" id="KW-0511">Multifunctional enzyme</keyword>
<keyword evidence="3 6" id="KW-0378">Hydrolase</keyword>
<dbReference type="InterPro" id="IPR002912">
    <property type="entry name" value="ACT_dom"/>
</dbReference>
<dbReference type="InterPro" id="IPR013546">
    <property type="entry name" value="PII_UdlTrfase/GS_AdlTrfase"/>
</dbReference>
<dbReference type="NCBIfam" id="TIGR01693">
    <property type="entry name" value="UTase_glnD"/>
    <property type="match status" value="1"/>
</dbReference>
<evidence type="ECO:0000256" key="6">
    <source>
        <dbReference type="HAMAP-Rule" id="MF_00277"/>
    </source>
</evidence>
<gene>
    <name evidence="6" type="primary">glnD</name>
    <name evidence="8" type="ORF">TSACC_3118</name>
</gene>
<dbReference type="GO" id="GO:0008773">
    <property type="term" value="F:[protein-PII] uridylyltransferase activity"/>
    <property type="evidence" value="ECO:0007669"/>
    <property type="project" value="UniProtKB-UniRule"/>
</dbReference>
<comment type="catalytic activity">
    <reaction evidence="6">
        <text>[protein-PII]-uridylyl-L-tyrosine + H2O = [protein-PII]-L-tyrosine + UMP + H(+)</text>
        <dbReference type="Rhea" id="RHEA:48600"/>
        <dbReference type="Rhea" id="RHEA-COMP:12147"/>
        <dbReference type="Rhea" id="RHEA-COMP:12148"/>
        <dbReference type="ChEBI" id="CHEBI:15377"/>
        <dbReference type="ChEBI" id="CHEBI:15378"/>
        <dbReference type="ChEBI" id="CHEBI:46858"/>
        <dbReference type="ChEBI" id="CHEBI:57865"/>
        <dbReference type="ChEBI" id="CHEBI:90602"/>
    </reaction>
</comment>
<comment type="activity regulation">
    <text evidence="6">Uridylyltransferase (UTase) activity is inhibited by glutamine, while glutamine activates uridylyl-removing (UR) activity.</text>
</comment>
<evidence type="ECO:0000256" key="3">
    <source>
        <dbReference type="ARBA" id="ARBA00022801"/>
    </source>
</evidence>
<dbReference type="PANTHER" id="PTHR47320">
    <property type="entry name" value="BIFUNCTIONAL URIDYLYLTRANSFERASE/URIDYLYL-REMOVING ENZYME"/>
    <property type="match status" value="1"/>
</dbReference>
<keyword evidence="4 6" id="KW-0460">Magnesium</keyword>
<dbReference type="OrthoDB" id="9758038at2"/>
<dbReference type="Proteomes" id="UP000076023">
    <property type="component" value="Unassembled WGS sequence"/>
</dbReference>
<evidence type="ECO:0000256" key="4">
    <source>
        <dbReference type="ARBA" id="ARBA00022842"/>
    </source>
</evidence>
<evidence type="ECO:0000256" key="1">
    <source>
        <dbReference type="ARBA" id="ARBA00022679"/>
    </source>
</evidence>
<dbReference type="Pfam" id="PF08335">
    <property type="entry name" value="GlnD_UR_UTase"/>
    <property type="match status" value="1"/>
</dbReference>
<dbReference type="Pfam" id="PF01966">
    <property type="entry name" value="HD"/>
    <property type="match status" value="1"/>
</dbReference>
<comment type="domain">
    <text evidence="6">Has four distinct domains: an N-terminal nucleotidyltransferase (NT) domain responsible for UTase activity, a central HD domain that encodes UR activity, and two C-terminal ACT domains that seem to have a role in glutamine sensing.</text>
</comment>
<sequence>MITPKERALEQAAKSLQEKARKKKDDSIEIFRGFRKIEEHRLRIWHKSGGGGREVARQRSDLVDILFRELFDGIVRSVAPKGLPDSVVVAAFGGYGRRELTPSSDIDIMFLLPRAQVSKVTEEAIRMTLTALWDIGYKVGHSTRSIPQAIKQANSDLVTKTSMLECRYLTGNRELFNEFKERFVAECVEGKEAEYFAWRLANQTEVHDKNGNSVFMQEPNVKNGIGGLRDYQNILWIGYFKERVMTTAKLVEHKYLREPERRALEKAYDFLLRVRTEMHYVTGRPQDSLTLQLQGRVASDFNYPQRHILRRVEAFMREYYTKTRDIHLITDSAIERMKLVPEKGPALLGLLKPKVERFDGFISRNGKLYAENRETFAEDVFRIIRAFLHMQVRKLDLSPELSDSLRRRLRLVDRTFQYSRAARETFLAILSRKGEVGRILREMHDLGFLARLVPEFAPLTCLVQHEFYHRYTADEHTLVCIEKLDGVLFAEEEKFRGYRSLFQKLEDPGMLYLAILLHDVGKAANQRHHEDASAILAQKVARRLQLSSERRRMLITLVNSHYELSSTAQNRNLDDPATIEEFARIVGNRANLDALMLLTLADGMGTSDQNWSDWKEGLVWILYRRTSDYLEGGHEALERLKKDRGELQIAVKAKLPKDYGEEILAHFAHMPDRYLQMFDADQIAQHLKIFRSFIETHLKKDGVDALAPCFKWIPKPDLGHSEVWVCGWDRPRLLERIAGAFLSAQLNILSADIFTRGDNLAIDIFRVCTTQLTPVTNPKDYARVESCLQDSLAVEDYDFSSLIRKDTRMRSYRMSQEAELPSKINIDNISHPNYTLIDIQTPDRLGLLYDLLRAFGEAGVNIELSRVTTEMEVAIDSFYVTVKDGLKLTDENALKRIMKLLRRAAIRPIG</sequence>
<dbReference type="RefSeq" id="WP_084400654.1">
    <property type="nucleotide sequence ID" value="NZ_BDCO01000003.1"/>
</dbReference>
<dbReference type="AlphaFoldDB" id="A0A146GF11"/>
<comment type="similarity">
    <text evidence="6">Belongs to the GlnD family.</text>
</comment>
<dbReference type="SUPFAM" id="SSF81301">
    <property type="entry name" value="Nucleotidyltransferase"/>
    <property type="match status" value="1"/>
</dbReference>
<dbReference type="SUPFAM" id="SSF55021">
    <property type="entry name" value="ACT-like"/>
    <property type="match status" value="2"/>
</dbReference>
<evidence type="ECO:0000256" key="5">
    <source>
        <dbReference type="ARBA" id="ARBA00023268"/>
    </source>
</evidence>
<keyword evidence="1 6" id="KW-0808">Transferase</keyword>
<keyword evidence="9" id="KW-1185">Reference proteome</keyword>
<dbReference type="InterPro" id="IPR010043">
    <property type="entry name" value="UTase/UR"/>
</dbReference>
<comment type="cofactor">
    <cofactor evidence="6">
        <name>Mg(2+)</name>
        <dbReference type="ChEBI" id="CHEBI:18420"/>
    </cofactor>
</comment>
<comment type="caution">
    <text evidence="6">Lacks conserved residue(s) required for the propagation of feature annotation.</text>
</comment>
<comment type="function">
    <text evidence="6">Modifies, by uridylylation and deuridylylation, the PII regulatory proteins (GlnB and homologs), in response to the nitrogen status of the cell that GlnD senses through the glutamine level. Under low glutamine levels, catalyzes the conversion of the PII proteins and UTP to PII-UMP and PPi, while under higher glutamine levels, GlnD hydrolyzes PII-UMP to PII and UMP (deuridylylation). Thus, controls uridylylation state and activity of the PII proteins, and plays an important role in the regulation of nitrogen metabolism.</text>
</comment>
<accession>A0A146GF11</accession>
<name>A0A146GF11_TERSA</name>
<evidence type="ECO:0000256" key="2">
    <source>
        <dbReference type="ARBA" id="ARBA00022695"/>
    </source>
</evidence>